<organism evidence="2 3">
    <name type="scientific">Caerostris extrusa</name>
    <name type="common">Bark spider</name>
    <name type="synonym">Caerostris bankana</name>
    <dbReference type="NCBI Taxonomy" id="172846"/>
    <lineage>
        <taxon>Eukaryota</taxon>
        <taxon>Metazoa</taxon>
        <taxon>Ecdysozoa</taxon>
        <taxon>Arthropoda</taxon>
        <taxon>Chelicerata</taxon>
        <taxon>Arachnida</taxon>
        <taxon>Araneae</taxon>
        <taxon>Araneomorphae</taxon>
        <taxon>Entelegynae</taxon>
        <taxon>Araneoidea</taxon>
        <taxon>Araneidae</taxon>
        <taxon>Caerostris</taxon>
    </lineage>
</organism>
<evidence type="ECO:0000313" key="2">
    <source>
        <dbReference type="EMBL" id="GIY64317.1"/>
    </source>
</evidence>
<feature type="compositionally biased region" description="Polar residues" evidence="1">
    <location>
        <begin position="99"/>
        <end position="122"/>
    </location>
</feature>
<evidence type="ECO:0000313" key="3">
    <source>
        <dbReference type="Proteomes" id="UP001054945"/>
    </source>
</evidence>
<keyword evidence="3" id="KW-1185">Reference proteome</keyword>
<accession>A0AAV4V2G7</accession>
<dbReference type="AlphaFoldDB" id="A0AAV4V2G7"/>
<feature type="compositionally biased region" description="Basic and acidic residues" evidence="1">
    <location>
        <begin position="348"/>
        <end position="360"/>
    </location>
</feature>
<reference evidence="2 3" key="1">
    <citation type="submission" date="2021-06" db="EMBL/GenBank/DDBJ databases">
        <title>Caerostris extrusa draft genome.</title>
        <authorList>
            <person name="Kono N."/>
            <person name="Arakawa K."/>
        </authorList>
    </citation>
    <scope>NUCLEOTIDE SEQUENCE [LARGE SCALE GENOMIC DNA]</scope>
</reference>
<feature type="region of interest" description="Disordered" evidence="1">
    <location>
        <begin position="224"/>
        <end position="243"/>
    </location>
</feature>
<proteinExistence type="predicted"/>
<name>A0AAV4V2G7_CAEEX</name>
<feature type="compositionally biased region" description="Polar residues" evidence="1">
    <location>
        <begin position="224"/>
        <end position="236"/>
    </location>
</feature>
<dbReference type="EMBL" id="BPLR01013862">
    <property type="protein sequence ID" value="GIY64317.1"/>
    <property type="molecule type" value="Genomic_DNA"/>
</dbReference>
<evidence type="ECO:0000256" key="1">
    <source>
        <dbReference type="SAM" id="MobiDB-lite"/>
    </source>
</evidence>
<feature type="region of interest" description="Disordered" evidence="1">
    <location>
        <begin position="348"/>
        <end position="367"/>
    </location>
</feature>
<protein>
    <submittedName>
        <fullName evidence="2">Tyrosine-protein phosphatase non-receptor type 12</fullName>
    </submittedName>
</protein>
<dbReference type="Proteomes" id="UP001054945">
    <property type="component" value="Unassembled WGS sequence"/>
</dbReference>
<feature type="compositionally biased region" description="Basic and acidic residues" evidence="1">
    <location>
        <begin position="85"/>
        <end position="98"/>
    </location>
</feature>
<comment type="caution">
    <text evidence="2">The sequence shown here is derived from an EMBL/GenBank/DDBJ whole genome shotgun (WGS) entry which is preliminary data.</text>
</comment>
<gene>
    <name evidence="2" type="primary">PTPN12</name>
    <name evidence="2" type="ORF">CEXT_350671</name>
</gene>
<feature type="compositionally biased region" description="Acidic residues" evidence="1">
    <location>
        <begin position="157"/>
        <end position="166"/>
    </location>
</feature>
<feature type="region of interest" description="Disordered" evidence="1">
    <location>
        <begin position="85"/>
        <end position="149"/>
    </location>
</feature>
<feature type="region of interest" description="Disordered" evidence="1">
    <location>
        <begin position="157"/>
        <end position="176"/>
    </location>
</feature>
<sequence>MIQTKEQYILAHKAIAALFEQQLNVIDCHIYVNVDGDGEPLMWKELSKSKLTFFKRETSSVNECSSSKDGVASKKPEDRIVVHSEDSEKQLVKEDSSLRKSNISETNSSVSDKLNTKMSISDSLINRNESESSISRNSCLSQHGSEDTIPFIDDDEITLDTDDSSPDADTNNFPEKVIGLDSSSLRNTNGDENSLNSSNYEINSDVVFPDSYATLPCGSVINKNYGKTNSRESYPPSSRLGRYDDSVSDIVEESDSISKESKKVGKAMVVRRPSISKLKALFEKSILSSNKSSNECGKRSLFRHNSHSVSRAGSAPPSLNCMDKNAAVERESILKLVTRKFRSASVRTEREISSKPYDKSQHRRSTPGAITNFREGFATLSRTVSFNLNRTFRSYSPSKTKIDKSSISEKGSISSVADCSSPVSSKSKLPEIQPKGKSVWYDRSSLPRAVAVVKPTEKVSPISESPHNDVPKSPLVDNNAEKVYFVLLLINLPNSCHFSAHLASLMKEIHLQCGTMR</sequence>
<feature type="compositionally biased region" description="Low complexity" evidence="1">
    <location>
        <begin position="123"/>
        <end position="141"/>
    </location>
</feature>